<organism evidence="2 3">
    <name type="scientific">Acanthamoeba castellanii (strain ATCC 30010 / Neff)</name>
    <dbReference type="NCBI Taxonomy" id="1257118"/>
    <lineage>
        <taxon>Eukaryota</taxon>
        <taxon>Amoebozoa</taxon>
        <taxon>Discosea</taxon>
        <taxon>Longamoebia</taxon>
        <taxon>Centramoebida</taxon>
        <taxon>Acanthamoebidae</taxon>
        <taxon>Acanthamoeba</taxon>
    </lineage>
</organism>
<dbReference type="AlphaFoldDB" id="L8GIP4"/>
<reference evidence="2 3" key="1">
    <citation type="journal article" date="2013" name="Genome Biol.">
        <title>Genome of Acanthamoeba castellanii highlights extensive lateral gene transfer and early evolution of tyrosine kinase signaling.</title>
        <authorList>
            <person name="Clarke M."/>
            <person name="Lohan A.J."/>
            <person name="Liu B."/>
            <person name="Lagkouvardos I."/>
            <person name="Roy S."/>
            <person name="Zafar N."/>
            <person name="Bertelli C."/>
            <person name="Schilde C."/>
            <person name="Kianianmomeni A."/>
            <person name="Burglin T.R."/>
            <person name="Frech C."/>
            <person name="Turcotte B."/>
            <person name="Kopec K.O."/>
            <person name="Synnott J.M."/>
            <person name="Choo C."/>
            <person name="Paponov I."/>
            <person name="Finkler A."/>
            <person name="Soon Heng Tan C."/>
            <person name="Hutchins A.P."/>
            <person name="Weinmeier T."/>
            <person name="Rattei T."/>
            <person name="Chu J.S."/>
            <person name="Gimenez G."/>
            <person name="Irimia M."/>
            <person name="Rigden D.J."/>
            <person name="Fitzpatrick D.A."/>
            <person name="Lorenzo-Morales J."/>
            <person name="Bateman A."/>
            <person name="Chiu C.H."/>
            <person name="Tang P."/>
            <person name="Hegemann P."/>
            <person name="Fromm H."/>
            <person name="Raoult D."/>
            <person name="Greub G."/>
            <person name="Miranda-Saavedra D."/>
            <person name="Chen N."/>
            <person name="Nash P."/>
            <person name="Ginger M.L."/>
            <person name="Horn M."/>
            <person name="Schaap P."/>
            <person name="Caler L."/>
            <person name="Loftus B."/>
        </authorList>
    </citation>
    <scope>NUCLEOTIDE SEQUENCE [LARGE SCALE GENOMIC DNA]</scope>
    <source>
        <strain evidence="2 3">Neff</strain>
    </source>
</reference>
<dbReference type="Proteomes" id="UP000011083">
    <property type="component" value="Unassembled WGS sequence"/>
</dbReference>
<feature type="compositionally biased region" description="Polar residues" evidence="1">
    <location>
        <begin position="557"/>
        <end position="576"/>
    </location>
</feature>
<evidence type="ECO:0000313" key="2">
    <source>
        <dbReference type="EMBL" id="ELR12872.1"/>
    </source>
</evidence>
<accession>L8GIP4</accession>
<protein>
    <submittedName>
        <fullName evidence="2">Uncharacterized protein</fullName>
    </submittedName>
</protein>
<evidence type="ECO:0000256" key="1">
    <source>
        <dbReference type="SAM" id="MobiDB-lite"/>
    </source>
</evidence>
<feature type="compositionally biased region" description="Low complexity" evidence="1">
    <location>
        <begin position="403"/>
        <end position="420"/>
    </location>
</feature>
<feature type="region of interest" description="Disordered" evidence="1">
    <location>
        <begin position="631"/>
        <end position="666"/>
    </location>
</feature>
<dbReference type="EMBL" id="KB008103">
    <property type="protein sequence ID" value="ELR12872.1"/>
    <property type="molecule type" value="Genomic_DNA"/>
</dbReference>
<feature type="region of interest" description="Disordered" evidence="1">
    <location>
        <begin position="298"/>
        <end position="317"/>
    </location>
</feature>
<dbReference type="RefSeq" id="XP_004334885.1">
    <property type="nucleotide sequence ID" value="XM_004334837.1"/>
</dbReference>
<feature type="region of interest" description="Disordered" evidence="1">
    <location>
        <begin position="327"/>
        <end position="441"/>
    </location>
</feature>
<gene>
    <name evidence="2" type="ORF">ACA1_094520</name>
</gene>
<feature type="compositionally biased region" description="Low complexity" evidence="1">
    <location>
        <begin position="631"/>
        <end position="642"/>
    </location>
</feature>
<feature type="compositionally biased region" description="Polar residues" evidence="1">
    <location>
        <begin position="334"/>
        <end position="345"/>
    </location>
</feature>
<feature type="compositionally biased region" description="Basic and acidic residues" evidence="1">
    <location>
        <begin position="55"/>
        <end position="67"/>
    </location>
</feature>
<feature type="region of interest" description="Disordered" evidence="1">
    <location>
        <begin position="55"/>
        <end position="101"/>
    </location>
</feature>
<feature type="region of interest" description="Disordered" evidence="1">
    <location>
        <begin position="752"/>
        <end position="777"/>
    </location>
</feature>
<sequence length="888" mass="95854">MQEIPKTAKVAEGDPEKTASAAALINHKKTTITAPHGHVASDTAAVTRVERLKQYREGQQRIKDHAARVAGPPKKQASSRTAQPPSKAHRSTNSSGPATDLELQRFRSKIEKAMRYSQLGKQEEARAIFKTLQGQERFSRFRSTSEYWVALARFEEECQNFAEVIRLLDTASLACANKVEDSFHLGNALAGFLIRVNDNSTNAMRPAHEEDQAVMLLPQTPRTPTQQLPSSSSVSPSPFFFNELAPESEEFLYECLQKARPLDRSQQQHEPRPSTAATTCSSGLSPYHRLRQVVETIRSSPRSAHLPNKSPGLSRSIPRSIVLMSPYSSAEPPATTTRAALNLSPTPDADRPAADQLPEEGLPLPAFGPSESASPSRRDNHQSPPPPPPPGRDLAAAASTPRLSTSVVPASPSPPELSESFHQLTSSGRNKKQLLQSPSAPKLTLTTRLALGEALPDDDHVALDVESGPARGIEWEKELPAATPITMDAAALALDSHATDGQEAAVFAQCGREDVLIAYGVLFSASRGGEQRRLAASRGDHLIRLAVHNRSELRFATPQSLRQASPQRAGISTATTAPVEDVDSSSERTCGTASSRGHRESAHQHHDDDDAGTDLLLSDFATLSLSSADVSLSSESESALNGEGEEEGEEESKHDRAPQLPSEGQVSLTPLFVVKPRNTRAFVRASEIQPTTPGYGRFDTYAPVRRTSSMRNAELMDVTVALSPIGTPSRSIVGTPVSTPGINPLTPFHGAAESVSGEQAESSSRPCQEEQKNGGLTFTPVRRSLRLNNKSTTPMAKMNTPFPFGRDRHLRSNEVRTDAHPEGEGAATITAPAGQTAATPAETRLRVNTKDTTPTAKMNTPFPFARRRFASNQPAVVLLANPHLTSNH</sequence>
<feature type="compositionally biased region" description="Basic and acidic residues" evidence="1">
    <location>
        <begin position="597"/>
        <end position="608"/>
    </location>
</feature>
<dbReference type="VEuPathDB" id="AmoebaDB:ACA1_094520"/>
<feature type="region of interest" description="Disordered" evidence="1">
    <location>
        <begin position="1"/>
        <end position="21"/>
    </location>
</feature>
<feature type="region of interest" description="Disordered" evidence="1">
    <location>
        <begin position="262"/>
        <end position="287"/>
    </location>
</feature>
<proteinExistence type="predicted"/>
<dbReference type="GeneID" id="14913413"/>
<dbReference type="KEGG" id="acan:ACA1_094520"/>
<feature type="region of interest" description="Disordered" evidence="1">
    <location>
        <begin position="557"/>
        <end position="610"/>
    </location>
</feature>
<keyword evidence="3" id="KW-1185">Reference proteome</keyword>
<feature type="compositionally biased region" description="Basic and acidic residues" evidence="1">
    <location>
        <begin position="262"/>
        <end position="272"/>
    </location>
</feature>
<feature type="compositionally biased region" description="Polar residues" evidence="1">
    <location>
        <begin position="275"/>
        <end position="284"/>
    </location>
</feature>
<feature type="compositionally biased region" description="Polar residues" evidence="1">
    <location>
        <begin position="756"/>
        <end position="766"/>
    </location>
</feature>
<name>L8GIP4_ACACF</name>
<evidence type="ECO:0000313" key="3">
    <source>
        <dbReference type="Proteomes" id="UP000011083"/>
    </source>
</evidence>
<feature type="compositionally biased region" description="Polar residues" evidence="1">
    <location>
        <begin position="421"/>
        <end position="441"/>
    </location>
</feature>